<dbReference type="RefSeq" id="WP_179429601.1">
    <property type="nucleotide sequence ID" value="NZ_JACBZP010000001.1"/>
</dbReference>
<feature type="transmembrane region" description="Helical" evidence="7">
    <location>
        <begin position="259"/>
        <end position="277"/>
    </location>
</feature>
<dbReference type="Proteomes" id="UP000539111">
    <property type="component" value="Unassembled WGS sequence"/>
</dbReference>
<dbReference type="GO" id="GO:0005886">
    <property type="term" value="C:plasma membrane"/>
    <property type="evidence" value="ECO:0007669"/>
    <property type="project" value="UniProtKB-SubCell"/>
</dbReference>
<feature type="transmembrane region" description="Helical" evidence="7">
    <location>
        <begin position="82"/>
        <end position="103"/>
    </location>
</feature>
<evidence type="ECO:0000256" key="5">
    <source>
        <dbReference type="ARBA" id="ARBA00022989"/>
    </source>
</evidence>
<comment type="caution">
    <text evidence="8">The sequence shown here is derived from an EMBL/GenBank/DDBJ whole genome shotgun (WGS) entry which is preliminary data.</text>
</comment>
<evidence type="ECO:0000313" key="9">
    <source>
        <dbReference type="Proteomes" id="UP000539111"/>
    </source>
</evidence>
<keyword evidence="9" id="KW-1185">Reference proteome</keyword>
<keyword evidence="2" id="KW-0813">Transport</keyword>
<dbReference type="EMBL" id="JACBZP010000001">
    <property type="protein sequence ID" value="NYI69361.1"/>
    <property type="molecule type" value="Genomic_DNA"/>
</dbReference>
<feature type="transmembrane region" description="Helical" evidence="7">
    <location>
        <begin position="147"/>
        <end position="168"/>
    </location>
</feature>
<feature type="transmembrane region" description="Helical" evidence="7">
    <location>
        <begin position="109"/>
        <end position="126"/>
    </location>
</feature>
<evidence type="ECO:0000256" key="3">
    <source>
        <dbReference type="ARBA" id="ARBA00022475"/>
    </source>
</evidence>
<evidence type="ECO:0000256" key="7">
    <source>
        <dbReference type="SAM" id="Phobius"/>
    </source>
</evidence>
<keyword evidence="6 7" id="KW-0472">Membrane</keyword>
<feature type="transmembrane region" description="Helical" evidence="7">
    <location>
        <begin position="322"/>
        <end position="343"/>
    </location>
</feature>
<dbReference type="AlphaFoldDB" id="A0A7Z0D5Y8"/>
<proteinExistence type="predicted"/>
<dbReference type="InterPro" id="IPR010290">
    <property type="entry name" value="TM_effector"/>
</dbReference>
<reference evidence="8 9" key="1">
    <citation type="submission" date="2020-07" db="EMBL/GenBank/DDBJ databases">
        <title>Sequencing the genomes of 1000 actinobacteria strains.</title>
        <authorList>
            <person name="Klenk H.-P."/>
        </authorList>
    </citation>
    <scope>NUCLEOTIDE SEQUENCE [LARGE SCALE GENOMIC DNA]</scope>
    <source>
        <strain evidence="8 9">DSM 26341</strain>
    </source>
</reference>
<feature type="transmembrane region" description="Helical" evidence="7">
    <location>
        <begin position="289"/>
        <end position="310"/>
    </location>
</feature>
<accession>A0A7Z0D5Y8</accession>
<evidence type="ECO:0000256" key="1">
    <source>
        <dbReference type="ARBA" id="ARBA00004429"/>
    </source>
</evidence>
<feature type="transmembrane region" description="Helical" evidence="7">
    <location>
        <begin position="20"/>
        <end position="44"/>
    </location>
</feature>
<dbReference type="PANTHER" id="PTHR23513">
    <property type="entry name" value="INTEGRAL MEMBRANE EFFLUX PROTEIN-RELATED"/>
    <property type="match status" value="1"/>
</dbReference>
<keyword evidence="5 7" id="KW-1133">Transmembrane helix</keyword>
<gene>
    <name evidence="8" type="ORF">BJY26_003667</name>
</gene>
<evidence type="ECO:0000313" key="8">
    <source>
        <dbReference type="EMBL" id="NYI69361.1"/>
    </source>
</evidence>
<sequence>MPRLLADLTPLRENPDYRRLWTGLALSSIGTQLTTVAVSLEIYAITKSTFAVGLLGVFALVPLVASGLYGGSVVDAHDRRKVAIYASLVLWAVTIGIAAQAWFGLGNVWVLYCLVAVQNAAAGLNQPARSAIIPRLVRKEMLPAANALGSIIFSVSMTVGPMLAGVLVASVGYGATYTIDVLTFSFALWALVKLPPIPPEGEVHKAGLRSVVQGFTFLSTRPNIRMTFLSDMCAMIFAQPRALLPAVGEAVLGGNGTTVGFLLASTALGSMGAALFSGPLGRVRRQGMVVINCVGLWGLAIAGFGVVIVIAHRTGPNPSDLFLWLAAACLLVSGGVDSISMVFRNTILQAATPDAMRGRLQGIFIVVVAGGPRMGDVVAGAGGSLLGEGLEALAGGLACVLAVLILAKLQPAFRRYDSRNPQP</sequence>
<protein>
    <submittedName>
        <fullName evidence="8">ENTS family enterobactin (Siderophore) exporter</fullName>
    </submittedName>
</protein>
<keyword evidence="3" id="KW-1003">Cell membrane</keyword>
<dbReference type="SUPFAM" id="SSF103473">
    <property type="entry name" value="MFS general substrate transporter"/>
    <property type="match status" value="1"/>
</dbReference>
<name>A0A7Z0D5Y8_9MICO</name>
<evidence type="ECO:0000256" key="6">
    <source>
        <dbReference type="ARBA" id="ARBA00023136"/>
    </source>
</evidence>
<keyword evidence="4 7" id="KW-0812">Transmembrane</keyword>
<evidence type="ECO:0000256" key="4">
    <source>
        <dbReference type="ARBA" id="ARBA00022692"/>
    </source>
</evidence>
<dbReference type="InterPro" id="IPR036259">
    <property type="entry name" value="MFS_trans_sf"/>
</dbReference>
<dbReference type="PANTHER" id="PTHR23513:SF9">
    <property type="entry name" value="ENTEROBACTIN EXPORTER ENTS"/>
    <property type="match status" value="1"/>
</dbReference>
<dbReference type="Pfam" id="PF05977">
    <property type="entry name" value="MFS_3"/>
    <property type="match status" value="1"/>
</dbReference>
<organism evidence="8 9">
    <name type="scientific">Spelaeicoccus albus</name>
    <dbReference type="NCBI Taxonomy" id="1280376"/>
    <lineage>
        <taxon>Bacteria</taxon>
        <taxon>Bacillati</taxon>
        <taxon>Actinomycetota</taxon>
        <taxon>Actinomycetes</taxon>
        <taxon>Micrococcales</taxon>
        <taxon>Brevibacteriaceae</taxon>
        <taxon>Spelaeicoccus</taxon>
    </lineage>
</organism>
<dbReference type="CDD" id="cd06173">
    <property type="entry name" value="MFS_MefA_like"/>
    <property type="match status" value="1"/>
</dbReference>
<dbReference type="Gene3D" id="1.20.1250.20">
    <property type="entry name" value="MFS general substrate transporter like domains"/>
    <property type="match status" value="1"/>
</dbReference>
<feature type="transmembrane region" description="Helical" evidence="7">
    <location>
        <begin position="363"/>
        <end position="386"/>
    </location>
</feature>
<feature type="transmembrane region" description="Helical" evidence="7">
    <location>
        <begin position="392"/>
        <end position="409"/>
    </location>
</feature>
<evidence type="ECO:0000256" key="2">
    <source>
        <dbReference type="ARBA" id="ARBA00022448"/>
    </source>
</evidence>
<feature type="transmembrane region" description="Helical" evidence="7">
    <location>
        <begin position="50"/>
        <end position="70"/>
    </location>
</feature>
<comment type="subcellular location">
    <subcellularLocation>
        <location evidence="1">Cell inner membrane</location>
        <topology evidence="1">Multi-pass membrane protein</topology>
    </subcellularLocation>
</comment>